<dbReference type="AlphaFoldDB" id="A0AA36G501"/>
<dbReference type="Proteomes" id="UP001177023">
    <property type="component" value="Unassembled WGS sequence"/>
</dbReference>
<dbReference type="EMBL" id="CATQJA010002656">
    <property type="protein sequence ID" value="CAJ0579362.1"/>
    <property type="molecule type" value="Genomic_DNA"/>
</dbReference>
<reference evidence="2" key="1">
    <citation type="submission" date="2023-06" db="EMBL/GenBank/DDBJ databases">
        <authorList>
            <person name="Delattre M."/>
        </authorList>
    </citation>
    <scope>NUCLEOTIDE SEQUENCE</scope>
    <source>
        <strain evidence="2">AF72</strain>
    </source>
</reference>
<evidence type="ECO:0000313" key="2">
    <source>
        <dbReference type="EMBL" id="CAJ0579362.1"/>
    </source>
</evidence>
<accession>A0AA36G501</accession>
<feature type="compositionally biased region" description="Basic and acidic residues" evidence="1">
    <location>
        <begin position="157"/>
        <end position="180"/>
    </location>
</feature>
<feature type="region of interest" description="Disordered" evidence="1">
    <location>
        <begin position="151"/>
        <end position="180"/>
    </location>
</feature>
<comment type="caution">
    <text evidence="2">The sequence shown here is derived from an EMBL/GenBank/DDBJ whole genome shotgun (WGS) entry which is preliminary data.</text>
</comment>
<feature type="region of interest" description="Disordered" evidence="1">
    <location>
        <begin position="98"/>
        <end position="121"/>
    </location>
</feature>
<proteinExistence type="predicted"/>
<evidence type="ECO:0000256" key="1">
    <source>
        <dbReference type="SAM" id="MobiDB-lite"/>
    </source>
</evidence>
<feature type="non-terminal residue" evidence="2">
    <location>
        <position position="1"/>
    </location>
</feature>
<gene>
    <name evidence="2" type="ORF">MSPICULIGERA_LOCUS17582</name>
</gene>
<protein>
    <submittedName>
        <fullName evidence="2">Uncharacterized protein</fullName>
    </submittedName>
</protein>
<evidence type="ECO:0000313" key="3">
    <source>
        <dbReference type="Proteomes" id="UP001177023"/>
    </source>
</evidence>
<sequence length="180" mass="19974">MAAWYVLIPVVTAFYAILTCGKKKSTQKAQSTSDAAAAAPAVPALDRFAITDLKKVDINEPDAENEAKVKFDNEVWKPKVTIKSMTITEANYKDALKRFNGGPVRHEDPPKQLPKQKPKKDLKVKLMEKCTVYIVYKEDACRAGEKDIADTVDEELPADKNSSDEKKPSSSEEKSGEVKK</sequence>
<name>A0AA36G501_9BILA</name>
<keyword evidence="3" id="KW-1185">Reference proteome</keyword>
<organism evidence="2 3">
    <name type="scientific">Mesorhabditis spiculigera</name>
    <dbReference type="NCBI Taxonomy" id="96644"/>
    <lineage>
        <taxon>Eukaryota</taxon>
        <taxon>Metazoa</taxon>
        <taxon>Ecdysozoa</taxon>
        <taxon>Nematoda</taxon>
        <taxon>Chromadorea</taxon>
        <taxon>Rhabditida</taxon>
        <taxon>Rhabditina</taxon>
        <taxon>Rhabditomorpha</taxon>
        <taxon>Rhabditoidea</taxon>
        <taxon>Rhabditidae</taxon>
        <taxon>Mesorhabditinae</taxon>
        <taxon>Mesorhabditis</taxon>
    </lineage>
</organism>